<accession>A0AAV8SE27</accession>
<evidence type="ECO:0000313" key="14">
    <source>
        <dbReference type="EMBL" id="KAJ8750399.1"/>
    </source>
</evidence>
<dbReference type="FunFam" id="3.30.40.10:FF:000055">
    <property type="entry name" value="Ubiquitin conjugation factor e4 a"/>
    <property type="match status" value="1"/>
</dbReference>
<evidence type="ECO:0000256" key="9">
    <source>
        <dbReference type="ARBA" id="ARBA00022786"/>
    </source>
</evidence>
<dbReference type="GO" id="GO:0005737">
    <property type="term" value="C:cytoplasm"/>
    <property type="evidence" value="ECO:0007669"/>
    <property type="project" value="UniProtKB-SubCell"/>
</dbReference>
<proteinExistence type="inferred from homology"/>
<dbReference type="InterPro" id="IPR003613">
    <property type="entry name" value="Ubox_domain"/>
</dbReference>
<evidence type="ECO:0000256" key="5">
    <source>
        <dbReference type="ARBA" id="ARBA00007434"/>
    </source>
</evidence>
<evidence type="ECO:0000259" key="13">
    <source>
        <dbReference type="PROSITE" id="PS51698"/>
    </source>
</evidence>
<keyword evidence="15" id="KW-1185">Reference proteome</keyword>
<comment type="similarity">
    <text evidence="5">Belongs to the ubiquitin conjugation factor E4 family.</text>
</comment>
<dbReference type="EC" id="2.3.2.27" evidence="6"/>
<comment type="catalytic activity">
    <reaction evidence="1">
        <text>S-ubiquitinyl-[E2 ubiquitin-conjugating enzyme]-L-cysteine + [acceptor protein]-L-lysine = [E2 ubiquitin-conjugating enzyme]-L-cysteine + N(6)-ubiquitinyl-[acceptor protein]-L-lysine.</text>
        <dbReference type="EC" id="2.3.2.27"/>
    </reaction>
</comment>
<comment type="caution">
    <text evidence="14">The sequence shown here is derived from an EMBL/GenBank/DDBJ whole genome shotgun (WGS) entry which is preliminary data.</text>
</comment>
<dbReference type="PANTHER" id="PTHR13931:SF2">
    <property type="entry name" value="UBIQUITIN CONJUGATION FACTOR E4 B"/>
    <property type="match status" value="1"/>
</dbReference>
<comment type="pathway">
    <text evidence="4">Protein modification; protein ubiquitination.</text>
</comment>
<evidence type="ECO:0000256" key="6">
    <source>
        <dbReference type="ARBA" id="ARBA00012483"/>
    </source>
</evidence>
<gene>
    <name evidence="14" type="ORF">K2173_014314</name>
</gene>
<dbReference type="PANTHER" id="PTHR13931">
    <property type="entry name" value="UBIQUITINATION FACTOR E4"/>
    <property type="match status" value="1"/>
</dbReference>
<evidence type="ECO:0000256" key="12">
    <source>
        <dbReference type="SAM" id="MobiDB-lite"/>
    </source>
</evidence>
<keyword evidence="11" id="KW-0175">Coiled coil</keyword>
<dbReference type="Pfam" id="PF04564">
    <property type="entry name" value="U-box"/>
    <property type="match status" value="1"/>
</dbReference>
<dbReference type="GO" id="GO:0006511">
    <property type="term" value="P:ubiquitin-dependent protein catabolic process"/>
    <property type="evidence" value="ECO:0007669"/>
    <property type="project" value="InterPro"/>
</dbReference>
<dbReference type="GO" id="GO:0000209">
    <property type="term" value="P:protein polyubiquitination"/>
    <property type="evidence" value="ECO:0007669"/>
    <property type="project" value="TreeGrafter"/>
</dbReference>
<name>A0AAV8SE27_9ROSI</name>
<organism evidence="14 15">
    <name type="scientific">Erythroxylum novogranatense</name>
    <dbReference type="NCBI Taxonomy" id="1862640"/>
    <lineage>
        <taxon>Eukaryota</taxon>
        <taxon>Viridiplantae</taxon>
        <taxon>Streptophyta</taxon>
        <taxon>Embryophyta</taxon>
        <taxon>Tracheophyta</taxon>
        <taxon>Spermatophyta</taxon>
        <taxon>Magnoliopsida</taxon>
        <taxon>eudicotyledons</taxon>
        <taxon>Gunneridae</taxon>
        <taxon>Pentapetalae</taxon>
        <taxon>rosids</taxon>
        <taxon>fabids</taxon>
        <taxon>Malpighiales</taxon>
        <taxon>Erythroxylaceae</taxon>
        <taxon>Erythroxylum</taxon>
    </lineage>
</organism>
<keyword evidence="9" id="KW-0833">Ubl conjugation pathway</keyword>
<evidence type="ECO:0000313" key="15">
    <source>
        <dbReference type="Proteomes" id="UP001159364"/>
    </source>
</evidence>
<reference evidence="14 15" key="1">
    <citation type="submission" date="2021-09" db="EMBL/GenBank/DDBJ databases">
        <title>Genomic insights and catalytic innovation underlie evolution of tropane alkaloids biosynthesis.</title>
        <authorList>
            <person name="Wang Y.-J."/>
            <person name="Tian T."/>
            <person name="Huang J.-P."/>
            <person name="Huang S.-X."/>
        </authorList>
    </citation>
    <scope>NUCLEOTIDE SEQUENCE [LARGE SCALE GENOMIC DNA]</scope>
    <source>
        <strain evidence="14">KIB-2018</strain>
        <tissue evidence="14">Leaf</tissue>
    </source>
</reference>
<dbReference type="Proteomes" id="UP001159364">
    <property type="component" value="Linkage Group LG11"/>
</dbReference>
<keyword evidence="8" id="KW-0808">Transferase</keyword>
<keyword evidence="10" id="KW-0539">Nucleus</keyword>
<dbReference type="CDD" id="cd16657">
    <property type="entry name" value="RING-Ubox_UBE4A"/>
    <property type="match status" value="1"/>
</dbReference>
<keyword evidence="7" id="KW-0963">Cytoplasm</keyword>
<evidence type="ECO:0000256" key="10">
    <source>
        <dbReference type="ARBA" id="ARBA00023242"/>
    </source>
</evidence>
<evidence type="ECO:0000256" key="1">
    <source>
        <dbReference type="ARBA" id="ARBA00000900"/>
    </source>
</evidence>
<dbReference type="GO" id="GO:0005634">
    <property type="term" value="C:nucleus"/>
    <property type="evidence" value="ECO:0007669"/>
    <property type="project" value="UniProtKB-SubCell"/>
</dbReference>
<dbReference type="PROSITE" id="PS51698">
    <property type="entry name" value="U_BOX"/>
    <property type="match status" value="1"/>
</dbReference>
<feature type="coiled-coil region" evidence="11">
    <location>
        <begin position="509"/>
        <end position="536"/>
    </location>
</feature>
<dbReference type="GO" id="GO:0036503">
    <property type="term" value="P:ERAD pathway"/>
    <property type="evidence" value="ECO:0007669"/>
    <property type="project" value="InterPro"/>
</dbReference>
<feature type="domain" description="U-box" evidence="13">
    <location>
        <begin position="930"/>
        <end position="1004"/>
    </location>
</feature>
<feature type="compositionally biased region" description="Polar residues" evidence="12">
    <location>
        <begin position="418"/>
        <end position="436"/>
    </location>
</feature>
<dbReference type="Pfam" id="PF10408">
    <property type="entry name" value="Ufd2P_core"/>
    <property type="match status" value="1"/>
</dbReference>
<feature type="region of interest" description="Disordered" evidence="12">
    <location>
        <begin position="412"/>
        <end position="444"/>
    </location>
</feature>
<evidence type="ECO:0000256" key="2">
    <source>
        <dbReference type="ARBA" id="ARBA00004123"/>
    </source>
</evidence>
<evidence type="ECO:0000256" key="4">
    <source>
        <dbReference type="ARBA" id="ARBA00004906"/>
    </source>
</evidence>
<dbReference type="GO" id="GO:0034450">
    <property type="term" value="F:ubiquitin-ubiquitin ligase activity"/>
    <property type="evidence" value="ECO:0007669"/>
    <property type="project" value="InterPro"/>
</dbReference>
<evidence type="ECO:0000256" key="8">
    <source>
        <dbReference type="ARBA" id="ARBA00022679"/>
    </source>
</evidence>
<dbReference type="InterPro" id="IPR045132">
    <property type="entry name" value="UBE4"/>
</dbReference>
<dbReference type="SUPFAM" id="SSF57850">
    <property type="entry name" value="RING/U-box"/>
    <property type="match status" value="1"/>
</dbReference>
<comment type="subcellular location">
    <subcellularLocation>
        <location evidence="3">Cytoplasm</location>
    </subcellularLocation>
    <subcellularLocation>
        <location evidence="2">Nucleus</location>
    </subcellularLocation>
</comment>
<dbReference type="InterPro" id="IPR013083">
    <property type="entry name" value="Znf_RING/FYVE/PHD"/>
</dbReference>
<dbReference type="EMBL" id="JAIWQS010000011">
    <property type="protein sequence ID" value="KAJ8750399.1"/>
    <property type="molecule type" value="Genomic_DNA"/>
</dbReference>
<evidence type="ECO:0000256" key="3">
    <source>
        <dbReference type="ARBA" id="ARBA00004496"/>
    </source>
</evidence>
<dbReference type="Gene3D" id="3.30.40.10">
    <property type="entry name" value="Zinc/RING finger domain, C3HC4 (zinc finger)"/>
    <property type="match status" value="1"/>
</dbReference>
<dbReference type="InterPro" id="IPR019474">
    <property type="entry name" value="Ub_conjug_fac_E4_core"/>
</dbReference>
<evidence type="ECO:0000256" key="11">
    <source>
        <dbReference type="SAM" id="Coils"/>
    </source>
</evidence>
<dbReference type="AlphaFoldDB" id="A0AAV8SE27"/>
<dbReference type="SMART" id="SM00504">
    <property type="entry name" value="Ubox"/>
    <property type="match status" value="1"/>
</dbReference>
<sequence>MATSKPQRSLQEIEDIILRKILLISLTGPVDSDPRLVYLEMTAAEILSEGKDLKLNREFVERVLIDRLSGEFPEVEPPFQYLLGCYRRALEELKKVANMKDKTVRSEIELSIKQAKKLFISYLRIHLGNPDMFPSNSDAGKSNVSPLLPLLFAAVEYGFGSTGTQPPPPGFLDELLKEGDFDSVDPILKGLYEDLRGNVIKVSALGNFQQPLRALAYLVGFPAGAKSLVSHPWWIPKGVYLNGRVIEMTSILGPFFHVSALPDHTTFRSEPDVGLQCFSDASTRRAADLLSSFTTIKTLMNNLYDELVKILLTFLKSSDTREHVLQYLAEVINRNSSRAQIQVDPISSASSGMFVNLSAVMLRLCEPFLDPHMTKRDKIDPRYVFYGNRLDLRGLTAVHASSEEVAAWINRDNPAASDPSTQSDHSNRLLQSHEATSSSSGAGGLQSALPALKSGERFTFVCECFFMTARVLNLGLLKAFSDFKHLVQDISRCEDTLSTLKSMQEQAPAPQLQQDITRLEKELELYSQEKLCYEAQILRDGDFIQRALSFYRLMVVWLVNLVGGFRMPLPSTCPMHFGSMPEHFVEDAMELLIFASRIPKALDGVTLDDFMNFIIMFMASPTYIRNPYLRAKMVEVLNCWMPRRSGSSATATLFEGHQLSLEFLVKNLLKLYVDIEFTGSHTQFYDKFNIRHNIAELLEYLWQVPSHHNAWRQIAREEEKGVYLNFLNFLINDSIYLLDESLNKILELKELEAEMSNTAEWERRPAQERQERTRLFHSQENIIRIDMKLANEDVSMLAFTSEQITAPFLLPEMVERVASMLNYFLLQLVGPQRKSLTLKDPEKYEFRPKHLLKQIVRIYVHLARGDVEKIFPAAISRDGRSYNEQLFTAAADVLRKIGEDGRIIQEFIELGAKAKIAASEAMDTEAALGDIPDEFLDPIQYTLMKDPVMLPSSRITVDRPVIQRHLLSDGTDPFNRSPLTADMLIPNVELKARIEEFVRSQELKRHGEDFSM</sequence>
<protein>
    <recommendedName>
        <fullName evidence="6">RING-type E3 ubiquitin transferase</fullName>
        <ecNumber evidence="6">2.3.2.27</ecNumber>
    </recommendedName>
</protein>
<dbReference type="GO" id="GO:0000151">
    <property type="term" value="C:ubiquitin ligase complex"/>
    <property type="evidence" value="ECO:0007669"/>
    <property type="project" value="InterPro"/>
</dbReference>
<evidence type="ECO:0000256" key="7">
    <source>
        <dbReference type="ARBA" id="ARBA00022490"/>
    </source>
</evidence>